<proteinExistence type="predicted"/>
<feature type="chain" id="PRO_5031184074" evidence="1">
    <location>
        <begin position="37"/>
        <end position="393"/>
    </location>
</feature>
<dbReference type="PANTHER" id="PTHR19328:SF75">
    <property type="entry name" value="ALDOSE SUGAR DEHYDROGENASE YLII"/>
    <property type="match status" value="1"/>
</dbReference>
<feature type="signal peptide" evidence="1">
    <location>
        <begin position="1"/>
        <end position="36"/>
    </location>
</feature>
<name>A0A7Y6Q5G6_9HYPH</name>
<dbReference type="Proteomes" id="UP000520198">
    <property type="component" value="Unassembled WGS sequence"/>
</dbReference>
<keyword evidence="4" id="KW-1185">Reference proteome</keyword>
<dbReference type="PANTHER" id="PTHR19328">
    <property type="entry name" value="HEDGEHOG-INTERACTING PROTEIN"/>
    <property type="match status" value="1"/>
</dbReference>
<dbReference type="Pfam" id="PF07995">
    <property type="entry name" value="GSDH"/>
    <property type="match status" value="1"/>
</dbReference>
<dbReference type="Gene3D" id="2.120.10.30">
    <property type="entry name" value="TolB, C-terminal domain"/>
    <property type="match status" value="1"/>
</dbReference>
<protein>
    <submittedName>
        <fullName evidence="3">PQQ-dependent sugar dehydrogenase</fullName>
    </submittedName>
</protein>
<dbReference type="InterPro" id="IPR011042">
    <property type="entry name" value="6-blade_b-propeller_TolB-like"/>
</dbReference>
<accession>A0A7Y6Q5G6</accession>
<dbReference type="InterPro" id="IPR012938">
    <property type="entry name" value="Glc/Sorbosone_DH"/>
</dbReference>
<reference evidence="3 4" key="1">
    <citation type="submission" date="2020-06" db="EMBL/GenBank/DDBJ databases">
        <authorList>
            <person name="Grouzdev D.S."/>
        </authorList>
    </citation>
    <scope>NUCLEOTIDE SEQUENCE [LARGE SCALE GENOMIC DNA]</scope>
    <source>
        <strain evidence="3 4">HO-A22</strain>
    </source>
</reference>
<dbReference type="InterPro" id="IPR011041">
    <property type="entry name" value="Quinoprot_gluc/sorb_DH_b-prop"/>
</dbReference>
<dbReference type="EMBL" id="JABWDU010000002">
    <property type="protein sequence ID" value="NVD39412.1"/>
    <property type="molecule type" value="Genomic_DNA"/>
</dbReference>
<gene>
    <name evidence="3" type="ORF">HT585_11135</name>
</gene>
<evidence type="ECO:0000313" key="3">
    <source>
        <dbReference type="EMBL" id="NVD39412.1"/>
    </source>
</evidence>
<comment type="caution">
    <text evidence="3">The sequence shown here is derived from an EMBL/GenBank/DDBJ whole genome shotgun (WGS) entry which is preliminary data.</text>
</comment>
<organism evidence="3 4">
    <name type="scientific">Ensifer oleiphilus</name>
    <dbReference type="NCBI Taxonomy" id="2742698"/>
    <lineage>
        <taxon>Bacteria</taxon>
        <taxon>Pseudomonadati</taxon>
        <taxon>Pseudomonadota</taxon>
        <taxon>Alphaproteobacteria</taxon>
        <taxon>Hyphomicrobiales</taxon>
        <taxon>Rhizobiaceae</taxon>
        <taxon>Sinorhizobium/Ensifer group</taxon>
        <taxon>Ensifer</taxon>
    </lineage>
</organism>
<feature type="domain" description="Glucose/Sorbosone dehydrogenase" evidence="2">
    <location>
        <begin position="58"/>
        <end position="386"/>
    </location>
</feature>
<dbReference type="SUPFAM" id="SSF50952">
    <property type="entry name" value="Soluble quinoprotein glucose dehydrogenase"/>
    <property type="match status" value="1"/>
</dbReference>
<dbReference type="AlphaFoldDB" id="A0A7Y6Q5G6"/>
<evidence type="ECO:0000256" key="1">
    <source>
        <dbReference type="SAM" id="SignalP"/>
    </source>
</evidence>
<keyword evidence="1" id="KW-0732">Signal</keyword>
<evidence type="ECO:0000259" key="2">
    <source>
        <dbReference type="Pfam" id="PF07995"/>
    </source>
</evidence>
<evidence type="ECO:0000313" key="4">
    <source>
        <dbReference type="Proteomes" id="UP000520198"/>
    </source>
</evidence>
<sequence>MRQAQASRLKTAPMKRTVLPLLAGLAFFAPPFAAGAQETREFPSQHGDVLVETLAAGLEHPWSVEVLPDGGYIVSERAGRLRIIRDGKASAPLSGVPEVAEQGQGGLLDIALAPDFATSRTLYLTLAANGDGGFGTALVRATLAADDKSLSDVKELFRMNKLTRKGQHFGSRIAIAPDGSLFFGIGDRGERDRAQDLHDHAGAILHINPDGSIPAANPYRGGTEGLPEIWSKGHRNPQGIATDPKDGTLLTAEHGARGGDEINNPQPGHNYGWPVITYGKDYSGAEIGEGTAKDGFDQPLYYWDPSIAPGALAVYRGKMFPEWDGSLLVAALKYQLLARLERDDNGAVTAEERLFDGEFGRIRDVVVAPDGALLMVTDEEDGALLRVSKAPTQ</sequence>